<sequence length="212" mass="23736">MSEATILANSHSLIVAGFETTATGLTATTYFLLSKPETYKRLEAEILGAFKSAKDINSTATAQLPYLNAVLNEGLRVFPPTAPGLARYSPGAYVNGKYIPEGVEVQVDAYALQHDPRYWKDPESFIPERFVGEGLGDNMRAFVPFSVGPRACIGSNLTLIELRVVLAKLMWHFDWELISKDLGDWNHKCKNYMLWTKPPLMVKFHPRQTVEV</sequence>
<dbReference type="PANTHER" id="PTHR24305">
    <property type="entry name" value="CYTOCHROME P450"/>
    <property type="match status" value="1"/>
</dbReference>
<reference evidence="7 8" key="1">
    <citation type="submission" date="2024-09" db="EMBL/GenBank/DDBJ databases">
        <title>T2T genomes of carrot and Alternaria dauci and their utility for understanding host-pathogen interaction during carrot leaf blight disease.</title>
        <authorList>
            <person name="Liu W."/>
            <person name="Xu S."/>
            <person name="Ou C."/>
            <person name="Liu X."/>
            <person name="Zhuang F."/>
            <person name="Deng X.W."/>
        </authorList>
    </citation>
    <scope>NUCLEOTIDE SEQUENCE [LARGE SCALE GENOMIC DNA]</scope>
    <source>
        <strain evidence="7 8">A2016</strain>
    </source>
</reference>
<dbReference type="GeneID" id="96089150"/>
<dbReference type="InterPro" id="IPR017972">
    <property type="entry name" value="Cyt_P450_CS"/>
</dbReference>
<dbReference type="Pfam" id="PF00067">
    <property type="entry name" value="p450"/>
    <property type="match status" value="1"/>
</dbReference>
<dbReference type="PROSITE" id="PS00086">
    <property type="entry name" value="CYTOCHROME_P450"/>
    <property type="match status" value="1"/>
</dbReference>
<dbReference type="InterPro" id="IPR050121">
    <property type="entry name" value="Cytochrome_P450_monoxygenase"/>
</dbReference>
<dbReference type="PANTHER" id="PTHR24305:SF210">
    <property type="entry name" value="CYTOCHROME P450 MONOOXYGENASE ASQL-RELATED"/>
    <property type="match status" value="1"/>
</dbReference>
<evidence type="ECO:0000256" key="1">
    <source>
        <dbReference type="ARBA" id="ARBA00001971"/>
    </source>
</evidence>
<evidence type="ECO:0000313" key="8">
    <source>
        <dbReference type="Proteomes" id="UP001578633"/>
    </source>
</evidence>
<dbReference type="PRINTS" id="PR00385">
    <property type="entry name" value="P450"/>
</dbReference>
<dbReference type="PRINTS" id="PR00463">
    <property type="entry name" value="EP450I"/>
</dbReference>
<keyword evidence="8" id="KW-1185">Reference proteome</keyword>
<comment type="similarity">
    <text evidence="2 6">Belongs to the cytochrome P450 family.</text>
</comment>
<keyword evidence="3 6" id="KW-0349">Heme</keyword>
<comment type="caution">
    <text evidence="7">The sequence shown here is derived from an EMBL/GenBank/DDBJ whole genome shotgun (WGS) entry which is preliminary data.</text>
</comment>
<evidence type="ECO:0000256" key="6">
    <source>
        <dbReference type="RuleBase" id="RU000461"/>
    </source>
</evidence>
<evidence type="ECO:0000313" key="7">
    <source>
        <dbReference type="EMBL" id="KAL1792321.1"/>
    </source>
</evidence>
<organism evidence="7 8">
    <name type="scientific">Alternaria dauci</name>
    <dbReference type="NCBI Taxonomy" id="48095"/>
    <lineage>
        <taxon>Eukaryota</taxon>
        <taxon>Fungi</taxon>
        <taxon>Dikarya</taxon>
        <taxon>Ascomycota</taxon>
        <taxon>Pezizomycotina</taxon>
        <taxon>Dothideomycetes</taxon>
        <taxon>Pleosporomycetidae</taxon>
        <taxon>Pleosporales</taxon>
        <taxon>Pleosporineae</taxon>
        <taxon>Pleosporaceae</taxon>
        <taxon>Alternaria</taxon>
        <taxon>Alternaria sect. Porri</taxon>
    </lineage>
</organism>
<name>A0ABR3U9N0_9PLEO</name>
<keyword evidence="4 6" id="KW-0479">Metal-binding</keyword>
<evidence type="ECO:0000256" key="3">
    <source>
        <dbReference type="ARBA" id="ARBA00022617"/>
    </source>
</evidence>
<dbReference type="SUPFAM" id="SSF48264">
    <property type="entry name" value="Cytochrome P450"/>
    <property type="match status" value="1"/>
</dbReference>
<dbReference type="InterPro" id="IPR036396">
    <property type="entry name" value="Cyt_P450_sf"/>
</dbReference>
<gene>
    <name evidence="7" type="ORF">ACET3X_008828</name>
</gene>
<dbReference type="EMBL" id="JBHGVX010000009">
    <property type="protein sequence ID" value="KAL1792321.1"/>
    <property type="molecule type" value="Genomic_DNA"/>
</dbReference>
<dbReference type="Gene3D" id="1.10.630.10">
    <property type="entry name" value="Cytochrome P450"/>
    <property type="match status" value="1"/>
</dbReference>
<evidence type="ECO:0008006" key="9">
    <source>
        <dbReference type="Google" id="ProtNLM"/>
    </source>
</evidence>
<dbReference type="RefSeq" id="XP_069302905.1">
    <property type="nucleotide sequence ID" value="XM_069455412.1"/>
</dbReference>
<keyword evidence="6" id="KW-0560">Oxidoreductase</keyword>
<protein>
    <recommendedName>
        <fullName evidence="9">Cytochrome P450 monooxygenase</fullName>
    </recommendedName>
</protein>
<keyword evidence="5 6" id="KW-0408">Iron</keyword>
<evidence type="ECO:0000256" key="5">
    <source>
        <dbReference type="ARBA" id="ARBA00023004"/>
    </source>
</evidence>
<accession>A0ABR3U9N0</accession>
<dbReference type="InterPro" id="IPR001128">
    <property type="entry name" value="Cyt_P450"/>
</dbReference>
<proteinExistence type="inferred from homology"/>
<evidence type="ECO:0000256" key="2">
    <source>
        <dbReference type="ARBA" id="ARBA00010617"/>
    </source>
</evidence>
<dbReference type="Proteomes" id="UP001578633">
    <property type="component" value="Chromosome 9"/>
</dbReference>
<dbReference type="InterPro" id="IPR002401">
    <property type="entry name" value="Cyt_P450_E_grp-I"/>
</dbReference>
<evidence type="ECO:0000256" key="4">
    <source>
        <dbReference type="ARBA" id="ARBA00022723"/>
    </source>
</evidence>
<keyword evidence="6" id="KW-0503">Monooxygenase</keyword>
<comment type="cofactor">
    <cofactor evidence="1">
        <name>heme</name>
        <dbReference type="ChEBI" id="CHEBI:30413"/>
    </cofactor>
</comment>